<dbReference type="Proteomes" id="UP000464178">
    <property type="component" value="Chromosome"/>
</dbReference>
<feature type="region of interest" description="Disordered" evidence="1">
    <location>
        <begin position="1"/>
        <end position="85"/>
    </location>
</feature>
<dbReference type="SMART" id="SM00732">
    <property type="entry name" value="YqgFc"/>
    <property type="match status" value="1"/>
</dbReference>
<keyword evidence="4" id="KW-1185">Reference proteome</keyword>
<dbReference type="Gene3D" id="1.10.3500.10">
    <property type="entry name" value="Tex N-terminal region-like"/>
    <property type="match status" value="2"/>
</dbReference>
<dbReference type="Gene3D" id="1.10.10.650">
    <property type="entry name" value="RuvA domain 2-like"/>
    <property type="match status" value="1"/>
</dbReference>
<gene>
    <name evidence="3" type="ORF">SOIL9_38830</name>
</gene>
<dbReference type="SUPFAM" id="SSF50249">
    <property type="entry name" value="Nucleic acid-binding proteins"/>
    <property type="match status" value="1"/>
</dbReference>
<feature type="compositionally biased region" description="Low complexity" evidence="1">
    <location>
        <begin position="999"/>
        <end position="1016"/>
    </location>
</feature>
<dbReference type="SUPFAM" id="SSF53098">
    <property type="entry name" value="Ribonuclease H-like"/>
    <property type="match status" value="2"/>
</dbReference>
<evidence type="ECO:0000313" key="4">
    <source>
        <dbReference type="Proteomes" id="UP000464178"/>
    </source>
</evidence>
<feature type="compositionally biased region" description="Low complexity" evidence="1">
    <location>
        <begin position="550"/>
        <end position="583"/>
    </location>
</feature>
<feature type="region of interest" description="Disordered" evidence="1">
    <location>
        <begin position="1059"/>
        <end position="1090"/>
    </location>
</feature>
<dbReference type="FunFam" id="1.10.150.310:FF:000001">
    <property type="entry name" value="RNA-binding transcriptional accessory protein"/>
    <property type="match status" value="1"/>
</dbReference>
<feature type="region of interest" description="Disordered" evidence="1">
    <location>
        <begin position="550"/>
        <end position="597"/>
    </location>
</feature>
<dbReference type="SMART" id="SM00316">
    <property type="entry name" value="S1"/>
    <property type="match status" value="1"/>
</dbReference>
<dbReference type="Pfam" id="PF09371">
    <property type="entry name" value="Tex_N"/>
    <property type="match status" value="1"/>
</dbReference>
<feature type="compositionally biased region" description="Pro residues" evidence="1">
    <location>
        <begin position="70"/>
        <end position="82"/>
    </location>
</feature>
<dbReference type="Gene3D" id="1.10.150.310">
    <property type="entry name" value="Tex RuvX-like domain-like"/>
    <property type="match status" value="1"/>
</dbReference>
<feature type="compositionally biased region" description="Basic and acidic residues" evidence="1">
    <location>
        <begin position="925"/>
        <end position="948"/>
    </location>
</feature>
<dbReference type="GO" id="GO:0003729">
    <property type="term" value="F:mRNA binding"/>
    <property type="evidence" value="ECO:0007669"/>
    <property type="project" value="TreeGrafter"/>
</dbReference>
<evidence type="ECO:0000256" key="1">
    <source>
        <dbReference type="SAM" id="MobiDB-lite"/>
    </source>
</evidence>
<dbReference type="GO" id="GO:0005737">
    <property type="term" value="C:cytoplasm"/>
    <property type="evidence" value="ECO:0007669"/>
    <property type="project" value="UniProtKB-ARBA"/>
</dbReference>
<dbReference type="InterPro" id="IPR003029">
    <property type="entry name" value="S1_domain"/>
</dbReference>
<evidence type="ECO:0000313" key="3">
    <source>
        <dbReference type="EMBL" id="VTR93831.1"/>
    </source>
</evidence>
<dbReference type="Pfam" id="PF00575">
    <property type="entry name" value="S1"/>
    <property type="match status" value="1"/>
</dbReference>
<dbReference type="InterPro" id="IPR018974">
    <property type="entry name" value="Tex-like_N"/>
</dbReference>
<dbReference type="PROSITE" id="PS50126">
    <property type="entry name" value="S1"/>
    <property type="match status" value="1"/>
</dbReference>
<dbReference type="InterPro" id="IPR010994">
    <property type="entry name" value="RuvA_2-like"/>
</dbReference>
<dbReference type="InterPro" id="IPR012337">
    <property type="entry name" value="RNaseH-like_sf"/>
</dbReference>
<feature type="compositionally biased region" description="Basic and acidic residues" evidence="1">
    <location>
        <begin position="959"/>
        <end position="974"/>
    </location>
</feature>
<feature type="region of interest" description="Disordered" evidence="1">
    <location>
        <begin position="483"/>
        <end position="509"/>
    </location>
</feature>
<dbReference type="InterPro" id="IPR050437">
    <property type="entry name" value="Ribos_protein_bS1-like"/>
</dbReference>
<dbReference type="InterPro" id="IPR044146">
    <property type="entry name" value="S1_Tex"/>
</dbReference>
<dbReference type="Pfam" id="PF16921">
    <property type="entry name" value="Tex_YqgF"/>
    <property type="match status" value="2"/>
</dbReference>
<dbReference type="SUPFAM" id="SSF158832">
    <property type="entry name" value="Tex N-terminal region-like"/>
    <property type="match status" value="1"/>
</dbReference>
<dbReference type="InterPro" id="IPR055179">
    <property type="entry name" value="Tex-like_central_region"/>
</dbReference>
<dbReference type="GO" id="GO:0006139">
    <property type="term" value="P:nucleobase-containing compound metabolic process"/>
    <property type="evidence" value="ECO:0007669"/>
    <property type="project" value="InterPro"/>
</dbReference>
<dbReference type="FunFam" id="1.10.10.650:FF:000001">
    <property type="entry name" value="S1 RNA-binding domain 1"/>
    <property type="match status" value="1"/>
</dbReference>
<dbReference type="SUPFAM" id="SSF47781">
    <property type="entry name" value="RuvA domain 2-like"/>
    <property type="match status" value="2"/>
</dbReference>
<accession>A0A6P2CXV1</accession>
<dbReference type="GO" id="GO:0006412">
    <property type="term" value="P:translation"/>
    <property type="evidence" value="ECO:0007669"/>
    <property type="project" value="TreeGrafter"/>
</dbReference>
<dbReference type="InterPro" id="IPR006641">
    <property type="entry name" value="YqgF/RNaseH-like_dom"/>
</dbReference>
<proteinExistence type="predicted"/>
<dbReference type="InterPro" id="IPR023323">
    <property type="entry name" value="Tex-like_dom_sf"/>
</dbReference>
<dbReference type="InterPro" id="IPR023319">
    <property type="entry name" value="Tex-like_HTH_dom_sf"/>
</dbReference>
<dbReference type="CDD" id="cd05685">
    <property type="entry name" value="S1_Tex"/>
    <property type="match status" value="1"/>
</dbReference>
<dbReference type="InterPro" id="IPR012340">
    <property type="entry name" value="NA-bd_OB-fold"/>
</dbReference>
<dbReference type="Gene3D" id="2.40.50.140">
    <property type="entry name" value="Nucleic acid-binding proteins"/>
    <property type="match status" value="1"/>
</dbReference>
<organism evidence="3 4">
    <name type="scientific">Gemmata massiliana</name>
    <dbReference type="NCBI Taxonomy" id="1210884"/>
    <lineage>
        <taxon>Bacteria</taxon>
        <taxon>Pseudomonadati</taxon>
        <taxon>Planctomycetota</taxon>
        <taxon>Planctomycetia</taxon>
        <taxon>Gemmatales</taxon>
        <taxon>Gemmataceae</taxon>
        <taxon>Gemmata</taxon>
    </lineage>
</organism>
<sequence length="1090" mass="117428">MTPSDPTTNVPTDSTVPAPDAAPTETESVAPAESSTAPAVESATSAEPTAEGAAPAEAAPPPAHREPALPAQPVPDVPPAPQPHDLSRIAQDLQIRKAQVEAVVQLLDDENTVPFITRYRKERTGGLNEDVIRRIQDRVTNLRALTDRKRTILKSIAFQGKLNDALTQAILAAEAPKRLEDLYLPFKPKKKSLATEAREKGLGPLAEAVFNRDPAVDKLDEVVQGLVDPDKWLLNTDDVMAGVRNILADMVADFAEVRGPLRAFSWDTGVLVSIRGESVPESKGKEYEPYFDFREPVKDIPPHRVLAINRGEKAGVLKVRIDTDPAMGLEITTYHLGLADHPHRGLMLEVAKDALERLLKPSLEREIRRELTDRAQEHAVMVFAKNLRSLLLQPPLRGRKVLAVDPGIRTGCKLAVLDETGKLLEDAVIYPHGQKKNATDAKRKMEQLVRKYQLSVVAIGNGTGCRDTEQLVADLISDLADRRLNPVPDAPQASTLAPETPAAPPAPQEPVLAPVVTAAPAAISLDSGAPVVPTEAVTLSTEAPAALVPAETTTTHPEAAPAPSETLTTGAPDTPSVPVAPAAPAVPPPPPISLEGLPDAPEDLAYVIVIEAGASDYSASPVAREEFPDLDATTRGTISIGRRLQDPLAELVKIDPQHIGVGLYQHDVKPKFLKESLEGVIESSVNQVGVDLNTASVPLLRHVSGLNQLVAREIVTYREKQGAFANREQLLQVPGLGEKRFTQAAGFLKLPDGPDPLDSTWIHPESYPLARQVLSDFGLTPADLRDKAKVEELRTKLNGANLAEIAGKLNVGEPTLDDIFASLARPGRDPREDLPPPIFKTGVLRLEDITQGMELKGTVLNVVPFGAFVDIGLKESGLVHISQMANRYIKSPYDVVSVGDVVTVWVMDVKAGEKKISLSMIPPGQERRPQERGPARGGHAPREQRGERPQQGARPAPQEQRERPPQPARDDRGGNRGGYPQRGGFQPRQGQGQGGGRFNRGPAPANTNPPASAQPAEPVQPLLPKKPSKPKPLPNLTPEKKAGKAALNTFGELLAFFKPVEPEAPKVEEPKPEVKAEEPKPEEPKTEGQS</sequence>
<dbReference type="KEGG" id="gms:SOIL9_38830"/>
<feature type="compositionally biased region" description="Basic and acidic residues" evidence="1">
    <location>
        <begin position="1060"/>
        <end position="1090"/>
    </location>
</feature>
<dbReference type="GO" id="GO:0003735">
    <property type="term" value="F:structural constituent of ribosome"/>
    <property type="evidence" value="ECO:0007669"/>
    <property type="project" value="TreeGrafter"/>
</dbReference>
<dbReference type="RefSeq" id="WP_162668493.1">
    <property type="nucleotide sequence ID" value="NZ_LR593886.1"/>
</dbReference>
<dbReference type="AlphaFoldDB" id="A0A6P2CXV1"/>
<dbReference type="Pfam" id="PF22706">
    <property type="entry name" value="Tex_central_region"/>
    <property type="match status" value="1"/>
</dbReference>
<feature type="compositionally biased region" description="Polar residues" evidence="1">
    <location>
        <begin position="1"/>
        <end position="15"/>
    </location>
</feature>
<dbReference type="Pfam" id="PF12836">
    <property type="entry name" value="HHH_3"/>
    <property type="match status" value="1"/>
</dbReference>
<evidence type="ECO:0000259" key="2">
    <source>
        <dbReference type="PROSITE" id="PS50126"/>
    </source>
</evidence>
<dbReference type="InterPro" id="IPR032639">
    <property type="entry name" value="Tex_YqgF"/>
</dbReference>
<dbReference type="EMBL" id="LR593886">
    <property type="protein sequence ID" value="VTR93831.1"/>
    <property type="molecule type" value="Genomic_DNA"/>
</dbReference>
<dbReference type="PANTHER" id="PTHR10724">
    <property type="entry name" value="30S RIBOSOMAL PROTEIN S1"/>
    <property type="match status" value="1"/>
</dbReference>
<feature type="region of interest" description="Disordered" evidence="1">
    <location>
        <begin position="917"/>
        <end position="1044"/>
    </location>
</feature>
<protein>
    <recommendedName>
        <fullName evidence="2">S1 motif domain-containing protein</fullName>
    </recommendedName>
</protein>
<dbReference type="PANTHER" id="PTHR10724:SF10">
    <property type="entry name" value="S1 RNA-BINDING DOMAIN-CONTAINING PROTEIN 1"/>
    <property type="match status" value="1"/>
</dbReference>
<name>A0A6P2CXV1_9BACT</name>
<dbReference type="Pfam" id="PF17674">
    <property type="entry name" value="HHH_9"/>
    <property type="match status" value="1"/>
</dbReference>
<feature type="compositionally biased region" description="Low complexity" evidence="1">
    <location>
        <begin position="39"/>
        <end position="57"/>
    </location>
</feature>
<feature type="domain" description="S1 motif" evidence="2">
    <location>
        <begin position="852"/>
        <end position="921"/>
    </location>
</feature>
<dbReference type="InterPro" id="IPR041692">
    <property type="entry name" value="HHH_9"/>
</dbReference>
<dbReference type="FunFam" id="2.40.50.140:FF:000051">
    <property type="entry name" value="RNA-binding transcriptional accessory protein"/>
    <property type="match status" value="1"/>
</dbReference>
<reference evidence="3 4" key="1">
    <citation type="submission" date="2019-05" db="EMBL/GenBank/DDBJ databases">
        <authorList>
            <consortium name="Science for Life Laboratories"/>
        </authorList>
    </citation>
    <scope>NUCLEOTIDE SEQUENCE [LARGE SCALE GENOMIC DNA]</scope>
    <source>
        <strain evidence="3">Soil9</strain>
    </source>
</reference>